<protein>
    <submittedName>
        <fullName evidence="2">Uncharacterized protein</fullName>
    </submittedName>
</protein>
<accession>A0ABN3T317</accession>
<evidence type="ECO:0000313" key="3">
    <source>
        <dbReference type="Proteomes" id="UP001501666"/>
    </source>
</evidence>
<feature type="region of interest" description="Disordered" evidence="1">
    <location>
        <begin position="132"/>
        <end position="157"/>
    </location>
</feature>
<gene>
    <name evidence="2" type="ORF">GCM10010412_082910</name>
</gene>
<evidence type="ECO:0000313" key="2">
    <source>
        <dbReference type="EMBL" id="GAA2692163.1"/>
    </source>
</evidence>
<dbReference type="InterPro" id="IPR036614">
    <property type="entry name" value="RusA-like_sf"/>
</dbReference>
<proteinExistence type="predicted"/>
<dbReference type="RefSeq" id="WP_346154558.1">
    <property type="nucleotide sequence ID" value="NZ_BAAATE010000034.1"/>
</dbReference>
<sequence length="157" mass="17758">MTETEPSAAARRTWTLEMPAGTPLLNSNDRMHWRKEAPLKKNLRQTACWLARAAKIPSMKRASIIAVYEPPDRRRRDPANLYPSWKAVVDGIVDAGVLPDDNAEHLDGPDMRLGDIHPQGRLVMYIEDLTDVPPPAPVRPRPSFRLTRRPVEARPRG</sequence>
<dbReference type="EMBL" id="BAAATE010000034">
    <property type="protein sequence ID" value="GAA2692163.1"/>
    <property type="molecule type" value="Genomic_DNA"/>
</dbReference>
<evidence type="ECO:0000256" key="1">
    <source>
        <dbReference type="SAM" id="MobiDB-lite"/>
    </source>
</evidence>
<dbReference type="Gene3D" id="3.30.1330.70">
    <property type="entry name" value="Holliday junction resolvase RusA"/>
    <property type="match status" value="1"/>
</dbReference>
<reference evidence="2 3" key="1">
    <citation type="journal article" date="2019" name="Int. J. Syst. Evol. Microbiol.">
        <title>The Global Catalogue of Microorganisms (GCM) 10K type strain sequencing project: providing services to taxonomists for standard genome sequencing and annotation.</title>
        <authorList>
            <consortium name="The Broad Institute Genomics Platform"/>
            <consortium name="The Broad Institute Genome Sequencing Center for Infectious Disease"/>
            <person name="Wu L."/>
            <person name="Ma J."/>
        </authorList>
    </citation>
    <scope>NUCLEOTIDE SEQUENCE [LARGE SCALE GENOMIC DNA]</scope>
    <source>
        <strain evidence="2 3">JCM 6835</strain>
    </source>
</reference>
<organism evidence="2 3">
    <name type="scientific">Nonomuraea recticatena</name>
    <dbReference type="NCBI Taxonomy" id="46178"/>
    <lineage>
        <taxon>Bacteria</taxon>
        <taxon>Bacillati</taxon>
        <taxon>Actinomycetota</taxon>
        <taxon>Actinomycetes</taxon>
        <taxon>Streptosporangiales</taxon>
        <taxon>Streptosporangiaceae</taxon>
        <taxon>Nonomuraea</taxon>
    </lineage>
</organism>
<name>A0ABN3T317_9ACTN</name>
<dbReference type="Proteomes" id="UP001501666">
    <property type="component" value="Unassembled WGS sequence"/>
</dbReference>
<dbReference type="SUPFAM" id="SSF103084">
    <property type="entry name" value="Holliday junction resolvase RusA"/>
    <property type="match status" value="1"/>
</dbReference>
<keyword evidence="3" id="KW-1185">Reference proteome</keyword>
<comment type="caution">
    <text evidence="2">The sequence shown here is derived from an EMBL/GenBank/DDBJ whole genome shotgun (WGS) entry which is preliminary data.</text>
</comment>